<dbReference type="PROSITE" id="PS51375">
    <property type="entry name" value="PPR"/>
    <property type="match status" value="1"/>
</dbReference>
<dbReference type="eggNOG" id="KOG4197">
    <property type="taxonomic scope" value="Eukaryota"/>
</dbReference>
<dbReference type="InterPro" id="IPR046960">
    <property type="entry name" value="PPR_At4g14850-like_plant"/>
</dbReference>
<dbReference type="GO" id="GO:0009451">
    <property type="term" value="P:RNA modification"/>
    <property type="evidence" value="ECO:0007669"/>
    <property type="project" value="InterPro"/>
</dbReference>
<protein>
    <recommendedName>
        <fullName evidence="5">Pentacotripeptide-repeat region of PRORP domain-containing protein</fullName>
    </recommendedName>
</protein>
<keyword evidence="1" id="KW-0677">Repeat</keyword>
<evidence type="ECO:0000313" key="4">
    <source>
        <dbReference type="Proteomes" id="UP000001514"/>
    </source>
</evidence>
<dbReference type="Pfam" id="PF01535">
    <property type="entry name" value="PPR"/>
    <property type="match status" value="3"/>
</dbReference>
<evidence type="ECO:0008006" key="5">
    <source>
        <dbReference type="Google" id="ProtNLM"/>
    </source>
</evidence>
<evidence type="ECO:0000256" key="1">
    <source>
        <dbReference type="ARBA" id="ARBA00022737"/>
    </source>
</evidence>
<dbReference type="NCBIfam" id="TIGR00756">
    <property type="entry name" value="PPR"/>
    <property type="match status" value="2"/>
</dbReference>
<feature type="non-terminal residue" evidence="3">
    <location>
        <position position="96"/>
    </location>
</feature>
<dbReference type="KEGG" id="smo:SELMODRAFT_126675"/>
<dbReference type="PANTHER" id="PTHR47926">
    <property type="entry name" value="PENTATRICOPEPTIDE REPEAT-CONTAINING PROTEIN"/>
    <property type="match status" value="1"/>
</dbReference>
<dbReference type="OMA" id="NEVCTHS"/>
<name>D8SWT4_SELML</name>
<dbReference type="Gramene" id="EFJ11148">
    <property type="protein sequence ID" value="EFJ11148"/>
    <property type="gene ID" value="SELMODRAFT_126675"/>
</dbReference>
<keyword evidence="4" id="KW-1185">Reference proteome</keyword>
<proteinExistence type="predicted"/>
<gene>
    <name evidence="3" type="ORF">SELMODRAFT_126675</name>
</gene>
<sequence length="96" mass="10475">MLHALASNGHLGEAKGLFDSGMPCRSIISWTSLLQGYSESGQFVLAKELFDAMPEWNIVSSTAMFQALARNGEIDAARALFDAMPLKNIVSWNTLI</sequence>
<reference evidence="3 4" key="1">
    <citation type="journal article" date="2011" name="Science">
        <title>The Selaginella genome identifies genetic changes associated with the evolution of vascular plants.</title>
        <authorList>
            <person name="Banks J.A."/>
            <person name="Nishiyama T."/>
            <person name="Hasebe M."/>
            <person name="Bowman J.L."/>
            <person name="Gribskov M."/>
            <person name="dePamphilis C."/>
            <person name="Albert V.A."/>
            <person name="Aono N."/>
            <person name="Aoyama T."/>
            <person name="Ambrose B.A."/>
            <person name="Ashton N.W."/>
            <person name="Axtell M.J."/>
            <person name="Barker E."/>
            <person name="Barker M.S."/>
            <person name="Bennetzen J.L."/>
            <person name="Bonawitz N.D."/>
            <person name="Chapple C."/>
            <person name="Cheng C."/>
            <person name="Correa L.G."/>
            <person name="Dacre M."/>
            <person name="DeBarry J."/>
            <person name="Dreyer I."/>
            <person name="Elias M."/>
            <person name="Engstrom E.M."/>
            <person name="Estelle M."/>
            <person name="Feng L."/>
            <person name="Finet C."/>
            <person name="Floyd S.K."/>
            <person name="Frommer W.B."/>
            <person name="Fujita T."/>
            <person name="Gramzow L."/>
            <person name="Gutensohn M."/>
            <person name="Harholt J."/>
            <person name="Hattori M."/>
            <person name="Heyl A."/>
            <person name="Hirai T."/>
            <person name="Hiwatashi Y."/>
            <person name="Ishikawa M."/>
            <person name="Iwata M."/>
            <person name="Karol K.G."/>
            <person name="Koehler B."/>
            <person name="Kolukisaoglu U."/>
            <person name="Kubo M."/>
            <person name="Kurata T."/>
            <person name="Lalonde S."/>
            <person name="Li K."/>
            <person name="Li Y."/>
            <person name="Litt A."/>
            <person name="Lyons E."/>
            <person name="Manning G."/>
            <person name="Maruyama T."/>
            <person name="Michael T.P."/>
            <person name="Mikami K."/>
            <person name="Miyazaki S."/>
            <person name="Morinaga S."/>
            <person name="Murata T."/>
            <person name="Mueller-Roeber B."/>
            <person name="Nelson D.R."/>
            <person name="Obara M."/>
            <person name="Oguri Y."/>
            <person name="Olmstead R.G."/>
            <person name="Onodera N."/>
            <person name="Petersen B.L."/>
            <person name="Pils B."/>
            <person name="Prigge M."/>
            <person name="Rensing S.A."/>
            <person name="Riano-Pachon D.M."/>
            <person name="Roberts A.W."/>
            <person name="Sato Y."/>
            <person name="Scheller H.V."/>
            <person name="Schulz B."/>
            <person name="Schulz C."/>
            <person name="Shakirov E.V."/>
            <person name="Shibagaki N."/>
            <person name="Shinohara N."/>
            <person name="Shippen D.E."/>
            <person name="Soerensen I."/>
            <person name="Sotooka R."/>
            <person name="Sugimoto N."/>
            <person name="Sugita M."/>
            <person name="Sumikawa N."/>
            <person name="Tanurdzic M."/>
            <person name="Theissen G."/>
            <person name="Ulvskov P."/>
            <person name="Wakazuki S."/>
            <person name="Weng J.K."/>
            <person name="Willats W.W."/>
            <person name="Wipf D."/>
            <person name="Wolf P.G."/>
            <person name="Yang L."/>
            <person name="Zimmer A.D."/>
            <person name="Zhu Q."/>
            <person name="Mitros T."/>
            <person name="Hellsten U."/>
            <person name="Loque D."/>
            <person name="Otillar R."/>
            <person name="Salamov A."/>
            <person name="Schmutz J."/>
            <person name="Shapiro H."/>
            <person name="Lindquist E."/>
            <person name="Lucas S."/>
            <person name="Rokhsar D."/>
            <person name="Grigoriev I.V."/>
        </authorList>
    </citation>
    <scope>NUCLEOTIDE SEQUENCE [LARGE SCALE GENOMIC DNA]</scope>
</reference>
<evidence type="ECO:0000313" key="3">
    <source>
        <dbReference type="EMBL" id="EFJ11148.1"/>
    </source>
</evidence>
<organism evidence="4">
    <name type="scientific">Selaginella moellendorffii</name>
    <name type="common">Spikemoss</name>
    <dbReference type="NCBI Taxonomy" id="88036"/>
    <lineage>
        <taxon>Eukaryota</taxon>
        <taxon>Viridiplantae</taxon>
        <taxon>Streptophyta</taxon>
        <taxon>Embryophyta</taxon>
        <taxon>Tracheophyta</taxon>
        <taxon>Lycopodiopsida</taxon>
        <taxon>Selaginellales</taxon>
        <taxon>Selaginellaceae</taxon>
        <taxon>Selaginella</taxon>
    </lineage>
</organism>
<dbReference type="InParanoid" id="D8SWT4"/>
<evidence type="ECO:0000256" key="2">
    <source>
        <dbReference type="PROSITE-ProRule" id="PRU00708"/>
    </source>
</evidence>
<dbReference type="AlphaFoldDB" id="D8SWT4"/>
<dbReference type="GO" id="GO:0003723">
    <property type="term" value="F:RNA binding"/>
    <property type="evidence" value="ECO:0007669"/>
    <property type="project" value="InterPro"/>
</dbReference>
<feature type="repeat" description="PPR" evidence="2">
    <location>
        <begin position="26"/>
        <end position="60"/>
    </location>
</feature>
<accession>D8SWT4</accession>
<dbReference type="Proteomes" id="UP000001514">
    <property type="component" value="Unassembled WGS sequence"/>
</dbReference>
<dbReference type="Gene3D" id="1.25.40.10">
    <property type="entry name" value="Tetratricopeptide repeat domain"/>
    <property type="match status" value="2"/>
</dbReference>
<dbReference type="EMBL" id="GL377649">
    <property type="protein sequence ID" value="EFJ11148.1"/>
    <property type="molecule type" value="Genomic_DNA"/>
</dbReference>
<dbReference type="InterPro" id="IPR011990">
    <property type="entry name" value="TPR-like_helical_dom_sf"/>
</dbReference>
<dbReference type="HOGENOM" id="CLU_154100_0_0_1"/>
<dbReference type="InterPro" id="IPR002885">
    <property type="entry name" value="PPR_rpt"/>
</dbReference>